<gene>
    <name evidence="2" type="ORF">ALMA_0162</name>
</gene>
<reference evidence="2 3" key="1">
    <citation type="journal article" date="2017" name="BMC Genomics">
        <title>Comparative genomic and phylogenomic analyses of the Bifidobacteriaceae family.</title>
        <authorList>
            <person name="Lugli G.A."/>
            <person name="Milani C."/>
            <person name="Turroni F."/>
            <person name="Duranti S."/>
            <person name="Mancabelli L."/>
            <person name="Mangifesta M."/>
            <person name="Ferrario C."/>
            <person name="Modesto M."/>
            <person name="Mattarelli P."/>
            <person name="Jiri K."/>
            <person name="van Sinderen D."/>
            <person name="Ventura M."/>
        </authorList>
    </citation>
    <scope>NUCLEOTIDE SEQUENCE [LARGE SCALE GENOMIC DNA]</scope>
    <source>
        <strain evidence="2 3">DSM 24762</strain>
    </source>
</reference>
<sequence>MIDSEEEKSLHLDNGKNHDRNAKSRLIFDIVRDSLITLVLARILSDIWTYKAFFHYSSWLSWSEWIYPVGMACTVPYIYWYRSRHPD</sequence>
<keyword evidence="1" id="KW-0812">Transmembrane</keyword>
<protein>
    <submittedName>
        <fullName evidence="2">Uncharacterized protein</fullName>
    </submittedName>
</protein>
<name>A0A261F6S4_9BIFI</name>
<comment type="caution">
    <text evidence="2">The sequence shown here is derived from an EMBL/GenBank/DDBJ whole genome shotgun (WGS) entry which is preliminary data.</text>
</comment>
<proteinExistence type="predicted"/>
<feature type="transmembrane region" description="Helical" evidence="1">
    <location>
        <begin position="65"/>
        <end position="81"/>
    </location>
</feature>
<dbReference type="Proteomes" id="UP000243657">
    <property type="component" value="Unassembled WGS sequence"/>
</dbReference>
<keyword evidence="1" id="KW-1133">Transmembrane helix</keyword>
<organism evidence="2 3">
    <name type="scientific">Alloscardovia macacae</name>
    <dbReference type="NCBI Taxonomy" id="1160091"/>
    <lineage>
        <taxon>Bacteria</taxon>
        <taxon>Bacillati</taxon>
        <taxon>Actinomycetota</taxon>
        <taxon>Actinomycetes</taxon>
        <taxon>Bifidobacteriales</taxon>
        <taxon>Bifidobacteriaceae</taxon>
        <taxon>Alloscardovia</taxon>
    </lineage>
</organism>
<evidence type="ECO:0000256" key="1">
    <source>
        <dbReference type="SAM" id="Phobius"/>
    </source>
</evidence>
<keyword evidence="1" id="KW-0472">Membrane</keyword>
<evidence type="ECO:0000313" key="2">
    <source>
        <dbReference type="EMBL" id="OZG54837.1"/>
    </source>
</evidence>
<accession>A0A261F6S4</accession>
<keyword evidence="3" id="KW-1185">Reference proteome</keyword>
<dbReference type="EMBL" id="MWWT01000001">
    <property type="protein sequence ID" value="OZG54837.1"/>
    <property type="molecule type" value="Genomic_DNA"/>
</dbReference>
<dbReference type="AlphaFoldDB" id="A0A261F6S4"/>
<evidence type="ECO:0000313" key="3">
    <source>
        <dbReference type="Proteomes" id="UP000243657"/>
    </source>
</evidence>